<evidence type="ECO:0000259" key="4">
    <source>
        <dbReference type="Pfam" id="PF24517"/>
    </source>
</evidence>
<evidence type="ECO:0000256" key="2">
    <source>
        <dbReference type="ARBA" id="ARBA00022525"/>
    </source>
</evidence>
<dbReference type="OrthoDB" id="1425346at2"/>
<organism evidence="5 6">
    <name type="scientific">Flavobacterium croceum DSM 17960</name>
    <dbReference type="NCBI Taxonomy" id="1121886"/>
    <lineage>
        <taxon>Bacteria</taxon>
        <taxon>Pseudomonadati</taxon>
        <taxon>Bacteroidota</taxon>
        <taxon>Flavobacteriia</taxon>
        <taxon>Flavobacteriales</taxon>
        <taxon>Flavobacteriaceae</taxon>
        <taxon>Flavobacterium</taxon>
    </lineage>
</organism>
<dbReference type="RefSeq" id="WP_146046960.1">
    <property type="nucleotide sequence ID" value="NZ_PQNY01000001.1"/>
</dbReference>
<dbReference type="InterPro" id="IPR055372">
    <property type="entry name" value="CBM96"/>
</dbReference>
<comment type="subcellular location">
    <subcellularLocation>
        <location evidence="1">Secreted</location>
    </subcellularLocation>
</comment>
<evidence type="ECO:0000313" key="5">
    <source>
        <dbReference type="EMBL" id="POS02977.1"/>
    </source>
</evidence>
<feature type="domain" description="Carbohydrate-binding module family 96" evidence="4">
    <location>
        <begin position="35"/>
        <end position="200"/>
    </location>
</feature>
<dbReference type="Pfam" id="PF24517">
    <property type="entry name" value="CBM96"/>
    <property type="match status" value="1"/>
</dbReference>
<evidence type="ECO:0000256" key="1">
    <source>
        <dbReference type="ARBA" id="ARBA00004613"/>
    </source>
</evidence>
<gene>
    <name evidence="5" type="ORF">Q361_10175</name>
</gene>
<reference evidence="5 6" key="1">
    <citation type="submission" date="2018-01" db="EMBL/GenBank/DDBJ databases">
        <title>Genomic Encyclopedia of Type Strains, Phase I: the one thousand microbial genomes (KMG-I) project.</title>
        <authorList>
            <person name="Goeker M."/>
        </authorList>
    </citation>
    <scope>NUCLEOTIDE SEQUENCE [LARGE SCALE GENOMIC DNA]</scope>
    <source>
        <strain evidence="5 6">DSM 17960</strain>
    </source>
</reference>
<sequence>MKNIHKIFLLSIFLIFISCDKSSKELEIKPNASNGQDALISSSLPFQNFNDDENIHLYVSQQKDSVSLNRVLIDFKEIPSNVTIDSAFLYFKFNNKSAFGKENYGENGFILSRVISPWDSKDVNWKNQPVTSNINQVYTSKTKLSKDPKRINVTRLVQDISSDKENSYGFMLKMINEKENAILLLASSNSNDESLRPRLSIFYSEKK</sequence>
<keyword evidence="6" id="KW-1185">Reference proteome</keyword>
<dbReference type="EMBL" id="PQNY01000001">
    <property type="protein sequence ID" value="POS02977.1"/>
    <property type="molecule type" value="Genomic_DNA"/>
</dbReference>
<proteinExistence type="predicted"/>
<dbReference type="GO" id="GO:0005576">
    <property type="term" value="C:extracellular region"/>
    <property type="evidence" value="ECO:0007669"/>
    <property type="project" value="UniProtKB-SubCell"/>
</dbReference>
<evidence type="ECO:0000256" key="3">
    <source>
        <dbReference type="ARBA" id="ARBA00022729"/>
    </source>
</evidence>
<evidence type="ECO:0000313" key="6">
    <source>
        <dbReference type="Proteomes" id="UP000237056"/>
    </source>
</evidence>
<dbReference type="Proteomes" id="UP000237056">
    <property type="component" value="Unassembled WGS sequence"/>
</dbReference>
<keyword evidence="2" id="KW-0964">Secreted</keyword>
<dbReference type="PROSITE" id="PS51257">
    <property type="entry name" value="PROKAR_LIPOPROTEIN"/>
    <property type="match status" value="1"/>
</dbReference>
<protein>
    <recommendedName>
        <fullName evidence="4">Carbohydrate-binding module family 96 domain-containing protein</fullName>
    </recommendedName>
</protein>
<keyword evidence="3" id="KW-0732">Signal</keyword>
<name>A0A2S4NBA6_9FLAO</name>
<accession>A0A2S4NBA6</accession>
<dbReference type="NCBIfam" id="NF033679">
    <property type="entry name" value="DNRLRE_dom"/>
    <property type="match status" value="1"/>
</dbReference>
<dbReference type="AlphaFoldDB" id="A0A2S4NBA6"/>
<comment type="caution">
    <text evidence="5">The sequence shown here is derived from an EMBL/GenBank/DDBJ whole genome shotgun (WGS) entry which is preliminary data.</text>
</comment>